<dbReference type="CDD" id="cd07920">
    <property type="entry name" value="Pumilio"/>
    <property type="match status" value="1"/>
</dbReference>
<dbReference type="InterPro" id="IPR016024">
    <property type="entry name" value="ARM-type_fold"/>
</dbReference>
<evidence type="ECO:0000313" key="9">
    <source>
        <dbReference type="Proteomes" id="UP001150904"/>
    </source>
</evidence>
<dbReference type="PANTHER" id="PTHR12537:SF48">
    <property type="entry name" value="MEIOTIC COILED-COIL PROTEIN 2"/>
    <property type="match status" value="1"/>
</dbReference>
<name>A0A9W9M8N8_9EURO</name>
<comment type="function">
    <text evidence="4">RNA-binding nucleolar protein required for pre-rRNA processing. Involved in production of 18S rRNA and assembly of small ribosomal subunit.</text>
</comment>
<dbReference type="SUPFAM" id="SSF48371">
    <property type="entry name" value="ARM repeat"/>
    <property type="match status" value="1"/>
</dbReference>
<reference evidence="8" key="2">
    <citation type="journal article" date="2023" name="IMA Fungus">
        <title>Comparative genomic study of the Penicillium genus elucidates a diverse pangenome and 15 lateral gene transfer events.</title>
        <authorList>
            <person name="Petersen C."/>
            <person name="Sorensen T."/>
            <person name="Nielsen M.R."/>
            <person name="Sondergaard T.E."/>
            <person name="Sorensen J.L."/>
            <person name="Fitzpatrick D.A."/>
            <person name="Frisvad J.C."/>
            <person name="Nielsen K.L."/>
        </authorList>
    </citation>
    <scope>NUCLEOTIDE SEQUENCE</scope>
    <source>
        <strain evidence="8">IBT 15544</strain>
    </source>
</reference>
<dbReference type="GeneID" id="83184539"/>
<evidence type="ECO:0000313" key="8">
    <source>
        <dbReference type="EMBL" id="KAJ5191197.1"/>
    </source>
</evidence>
<feature type="compositionally biased region" description="Basic residues" evidence="6">
    <location>
        <begin position="44"/>
        <end position="54"/>
    </location>
</feature>
<dbReference type="OrthoDB" id="668540at2759"/>
<dbReference type="RefSeq" id="XP_058304137.1">
    <property type="nucleotide sequence ID" value="XM_058457238.1"/>
</dbReference>
<dbReference type="PROSITE" id="PS50302">
    <property type="entry name" value="PUM"/>
    <property type="match status" value="3"/>
</dbReference>
<dbReference type="SMART" id="SM00025">
    <property type="entry name" value="Pumilio"/>
    <property type="match status" value="8"/>
</dbReference>
<dbReference type="Proteomes" id="UP001150904">
    <property type="component" value="Unassembled WGS sequence"/>
</dbReference>
<feature type="region of interest" description="Disordered" evidence="6">
    <location>
        <begin position="827"/>
        <end position="851"/>
    </location>
</feature>
<feature type="region of interest" description="Disordered" evidence="6">
    <location>
        <begin position="41"/>
        <end position="80"/>
    </location>
</feature>
<dbReference type="GO" id="GO:0003730">
    <property type="term" value="F:mRNA 3'-UTR binding"/>
    <property type="evidence" value="ECO:0007669"/>
    <property type="project" value="TreeGrafter"/>
</dbReference>
<keyword evidence="1" id="KW-0690">Ribosome biogenesis</keyword>
<evidence type="ECO:0000256" key="3">
    <source>
        <dbReference type="ARBA" id="ARBA00022737"/>
    </source>
</evidence>
<feature type="repeat" description="Pumilio" evidence="5">
    <location>
        <begin position="494"/>
        <end position="529"/>
    </location>
</feature>
<evidence type="ECO:0000256" key="1">
    <source>
        <dbReference type="ARBA" id="ARBA00022517"/>
    </source>
</evidence>
<dbReference type="InterPro" id="IPR011989">
    <property type="entry name" value="ARM-like"/>
</dbReference>
<protein>
    <submittedName>
        <fullName evidence="8">Armadillo-like helical</fullName>
    </submittedName>
</protein>
<feature type="repeat" description="Pumilio" evidence="5">
    <location>
        <begin position="530"/>
        <end position="565"/>
    </location>
</feature>
<dbReference type="InterPro" id="IPR033712">
    <property type="entry name" value="Pumilio_RNA-bd"/>
</dbReference>
<feature type="domain" description="PUM-HD" evidence="7">
    <location>
        <begin position="431"/>
        <end position="785"/>
    </location>
</feature>
<keyword evidence="3" id="KW-0677">Repeat</keyword>
<comment type="caution">
    <text evidence="8">The sequence shown here is derived from an EMBL/GenBank/DDBJ whole genome shotgun (WGS) entry which is preliminary data.</text>
</comment>
<accession>A0A9W9M8N8</accession>
<evidence type="ECO:0000256" key="4">
    <source>
        <dbReference type="ARBA" id="ARBA00024893"/>
    </source>
</evidence>
<feature type="repeat" description="Pumilio" evidence="5">
    <location>
        <begin position="722"/>
        <end position="757"/>
    </location>
</feature>
<dbReference type="PANTHER" id="PTHR12537">
    <property type="entry name" value="RNA BINDING PROTEIN PUMILIO-RELATED"/>
    <property type="match status" value="1"/>
</dbReference>
<dbReference type="InterPro" id="IPR033133">
    <property type="entry name" value="PUM-HD"/>
</dbReference>
<evidence type="ECO:0000256" key="6">
    <source>
        <dbReference type="SAM" id="MobiDB-lite"/>
    </source>
</evidence>
<feature type="compositionally biased region" description="Basic and acidic residues" evidence="6">
    <location>
        <begin position="323"/>
        <end position="340"/>
    </location>
</feature>
<gene>
    <name evidence="8" type="ORF">N7498_010182</name>
</gene>
<dbReference type="GO" id="GO:0005737">
    <property type="term" value="C:cytoplasm"/>
    <property type="evidence" value="ECO:0007669"/>
    <property type="project" value="TreeGrafter"/>
</dbReference>
<feature type="compositionally biased region" description="Polar residues" evidence="6">
    <location>
        <begin position="353"/>
        <end position="369"/>
    </location>
</feature>
<evidence type="ECO:0000259" key="7">
    <source>
        <dbReference type="PROSITE" id="PS50303"/>
    </source>
</evidence>
<evidence type="ECO:0000256" key="5">
    <source>
        <dbReference type="PROSITE-ProRule" id="PRU00317"/>
    </source>
</evidence>
<feature type="compositionally biased region" description="Low complexity" evidence="6">
    <location>
        <begin position="835"/>
        <end position="844"/>
    </location>
</feature>
<keyword evidence="2" id="KW-0698">rRNA processing</keyword>
<dbReference type="GO" id="GO:0006364">
    <property type="term" value="P:rRNA processing"/>
    <property type="evidence" value="ECO:0007669"/>
    <property type="project" value="UniProtKB-KW"/>
</dbReference>
<reference evidence="8" key="1">
    <citation type="submission" date="2022-12" db="EMBL/GenBank/DDBJ databases">
        <authorList>
            <person name="Petersen C."/>
        </authorList>
    </citation>
    <scope>NUCLEOTIDE SEQUENCE</scope>
    <source>
        <strain evidence="8">IBT 15544</strain>
    </source>
</reference>
<evidence type="ECO:0000256" key="2">
    <source>
        <dbReference type="ARBA" id="ARBA00022552"/>
    </source>
</evidence>
<dbReference type="AlphaFoldDB" id="A0A9W9M8N8"/>
<dbReference type="InterPro" id="IPR001313">
    <property type="entry name" value="Pumilio_RNA-bd_rpt"/>
</dbReference>
<dbReference type="Pfam" id="PF00806">
    <property type="entry name" value="PUF"/>
    <property type="match status" value="8"/>
</dbReference>
<feature type="region of interest" description="Disordered" evidence="6">
    <location>
        <begin position="1"/>
        <end position="24"/>
    </location>
</feature>
<feature type="compositionally biased region" description="Low complexity" evidence="6">
    <location>
        <begin position="62"/>
        <end position="73"/>
    </location>
</feature>
<feature type="region of interest" description="Disordered" evidence="6">
    <location>
        <begin position="314"/>
        <end position="380"/>
    </location>
</feature>
<dbReference type="EMBL" id="JAPQKR010000016">
    <property type="protein sequence ID" value="KAJ5191197.1"/>
    <property type="molecule type" value="Genomic_DNA"/>
</dbReference>
<keyword evidence="9" id="KW-1185">Reference proteome</keyword>
<dbReference type="PROSITE" id="PS50303">
    <property type="entry name" value="PUM_HD"/>
    <property type="match status" value="1"/>
</dbReference>
<dbReference type="Gene3D" id="1.25.10.10">
    <property type="entry name" value="Leucine-rich Repeat Variant"/>
    <property type="match status" value="1"/>
</dbReference>
<organism evidence="8 9">
    <name type="scientific">Penicillium cinerascens</name>
    <dbReference type="NCBI Taxonomy" id="70096"/>
    <lineage>
        <taxon>Eukaryota</taxon>
        <taxon>Fungi</taxon>
        <taxon>Dikarya</taxon>
        <taxon>Ascomycota</taxon>
        <taxon>Pezizomycotina</taxon>
        <taxon>Eurotiomycetes</taxon>
        <taxon>Eurotiomycetidae</taxon>
        <taxon>Eurotiales</taxon>
        <taxon>Aspergillaceae</taxon>
        <taxon>Penicillium</taxon>
    </lineage>
</organism>
<sequence length="851" mass="94402">MPTVAGPPKHARMGREGRFISNDSGDVSCLSFGRGFSGHLYPNSHHRPSHHFRAPQHEATQSSSSSDANLPSSKKQKQEHVTVEHLIEPASEVENIQSKMSPEIILKVHPESGRPSHPSRIVSTIGPLPTTDLPNGDYPCAQDNKTTELLRLKQELLAANSKIALQEQELAHTRVIKHTLDQALGPPSEADFGGREITEQTITHLQSAFNASNHIFGQFQDAWNMQEDSQSDISDALSAGAYNRARGLWNQHDQPSFGMNTIESSFEKPYGGSPQPSHPICQDPSRFWSGSTAHPAFAAHAPLQSHRMLSGPHASPYGFYSRPADDQTRHLQDPNADPRRSAMQANGVGALLPSQNNPWNGFNSGSPTDPTHKSPSLPMARSSSVFPPVGIYSIPPFHTRPVATALSPTATEFTATKTNGTSWTTSLAGGSSVQTYMSPLEPLNYRRLLDKNVSCDWKYIVDKIVCNNDQQASIFLQQKLKVGTTEQKYEIIEAIVSQAYPLMINRFGNFLVQRCFEHGGPDQVVAIANAIRGHTLSLSMDPFGCHVIQKAFDCVPEEHKAVMVHELLCRIPETVIHRYACHVWQKLFELRWSGEPPKVMAKVNEALRGMWHEVAQGETGSLVVQNIFENCVEEEKRPAIEEVLGRVDVLAHGQFGNWCIQHICEHGAPHDKGRAVEHVLHFAVDYSMDQFASKIVEKCLKIGGSEFLDRYLSRVCTGRADRPRMPLIDIAGDQYGNYLIQWILMNAAAHQREVVASHIRYQAPTLSFGWNTLANVYVHRKHMVSLRGSKFGSRVAMLCCNPSHATRPGPGTGMLVGRFNHFNEERFPSSGQNGGRVNRGNQWGPAYSPFR</sequence>
<proteinExistence type="predicted"/>
<dbReference type="GO" id="GO:0010608">
    <property type="term" value="P:post-transcriptional regulation of gene expression"/>
    <property type="evidence" value="ECO:0007669"/>
    <property type="project" value="TreeGrafter"/>
</dbReference>